<keyword evidence="2" id="KW-1185">Reference proteome</keyword>
<dbReference type="OrthoDB" id="1258293at2"/>
<reference evidence="1 2" key="1">
    <citation type="submission" date="2018-03" db="EMBL/GenBank/DDBJ databases">
        <title>Genomic Encyclopedia of Type Strains, Phase III (KMG-III): the genomes of soil and plant-associated and newly described type strains.</title>
        <authorList>
            <person name="Whitman W."/>
        </authorList>
    </citation>
    <scope>NUCLEOTIDE SEQUENCE [LARGE SCALE GENOMIC DNA]</scope>
    <source>
        <strain evidence="1 2">CGMCC 1.12700</strain>
    </source>
</reference>
<proteinExistence type="predicted"/>
<evidence type="ECO:0000313" key="1">
    <source>
        <dbReference type="EMBL" id="PSK93110.1"/>
    </source>
</evidence>
<dbReference type="AlphaFoldDB" id="A0A2P8D7A3"/>
<dbReference type="Proteomes" id="UP000240572">
    <property type="component" value="Unassembled WGS sequence"/>
</dbReference>
<gene>
    <name evidence="1" type="ORF">B0I18_10279</name>
</gene>
<sequence length="105" mass="12305">MFTIDNHEIWDLKKAIAEFITPRLVAFRACVVAGEMTCIPTWVAPAGDNMDEVQLRQTWADILEEMIKGFEYYAGYKSGDTWEAVEQQKQKSLALFYQYYDHLWD</sequence>
<protein>
    <submittedName>
        <fullName evidence="1">Uncharacterized protein</fullName>
    </submittedName>
</protein>
<organism evidence="1 2">
    <name type="scientific">Taibaiella chishuiensis</name>
    <dbReference type="NCBI Taxonomy" id="1434707"/>
    <lineage>
        <taxon>Bacteria</taxon>
        <taxon>Pseudomonadati</taxon>
        <taxon>Bacteroidota</taxon>
        <taxon>Chitinophagia</taxon>
        <taxon>Chitinophagales</taxon>
        <taxon>Chitinophagaceae</taxon>
        <taxon>Taibaiella</taxon>
    </lineage>
</organism>
<evidence type="ECO:0000313" key="2">
    <source>
        <dbReference type="Proteomes" id="UP000240572"/>
    </source>
</evidence>
<dbReference type="EMBL" id="PYGD01000002">
    <property type="protein sequence ID" value="PSK93110.1"/>
    <property type="molecule type" value="Genomic_DNA"/>
</dbReference>
<accession>A0A2P8D7A3</accession>
<name>A0A2P8D7A3_9BACT</name>
<comment type="caution">
    <text evidence="1">The sequence shown here is derived from an EMBL/GenBank/DDBJ whole genome shotgun (WGS) entry which is preliminary data.</text>
</comment>